<evidence type="ECO:0000313" key="6">
    <source>
        <dbReference type="EMBL" id="BFO17723.1"/>
    </source>
</evidence>
<dbReference type="EMBL" id="AP035768">
    <property type="protein sequence ID" value="BFO17723.1"/>
    <property type="molecule type" value="Genomic_DNA"/>
</dbReference>
<gene>
    <name evidence="6" type="ORF">SHKM778_41110</name>
</gene>
<evidence type="ECO:0000256" key="2">
    <source>
        <dbReference type="ARBA" id="ARBA00022857"/>
    </source>
</evidence>
<dbReference type="PANTHER" id="PTHR43827">
    <property type="entry name" value="2,5-DIKETO-D-GLUCONIC ACID REDUCTASE"/>
    <property type="match status" value="1"/>
</dbReference>
<proteinExistence type="inferred from homology"/>
<comment type="similarity">
    <text evidence="1">Belongs to the aldo/keto reductase family.</text>
</comment>
<dbReference type="CDD" id="cd19132">
    <property type="entry name" value="AKR_AKR5D1_E1"/>
    <property type="match status" value="1"/>
</dbReference>
<feature type="domain" description="NADP-dependent oxidoreductase" evidence="5">
    <location>
        <begin position="253"/>
        <end position="494"/>
    </location>
</feature>
<feature type="compositionally biased region" description="Gly residues" evidence="4">
    <location>
        <begin position="37"/>
        <end position="49"/>
    </location>
</feature>
<dbReference type="PROSITE" id="PS00062">
    <property type="entry name" value="ALDOKETO_REDUCTASE_2"/>
    <property type="match status" value="1"/>
</dbReference>
<evidence type="ECO:0000259" key="5">
    <source>
        <dbReference type="Pfam" id="PF00248"/>
    </source>
</evidence>
<dbReference type="InterPro" id="IPR036812">
    <property type="entry name" value="NAD(P)_OxRdtase_dom_sf"/>
</dbReference>
<dbReference type="Pfam" id="PF00248">
    <property type="entry name" value="Aldo_ket_red"/>
    <property type="match status" value="1"/>
</dbReference>
<dbReference type="SUPFAM" id="SSF51430">
    <property type="entry name" value="NAD(P)-linked oxidoreductase"/>
    <property type="match status" value="1"/>
</dbReference>
<dbReference type="InterPro" id="IPR018170">
    <property type="entry name" value="Aldo/ket_reductase_CS"/>
</dbReference>
<dbReference type="FunFam" id="3.20.20.100:FF:000015">
    <property type="entry name" value="Oxidoreductase, aldo/keto reductase family"/>
    <property type="match status" value="1"/>
</dbReference>
<evidence type="ECO:0000256" key="3">
    <source>
        <dbReference type="ARBA" id="ARBA00023002"/>
    </source>
</evidence>
<keyword evidence="2" id="KW-0521">NADP</keyword>
<dbReference type="AlphaFoldDB" id="A0AAT9HKR2"/>
<protein>
    <recommendedName>
        <fullName evidence="5">NADP-dependent oxidoreductase domain-containing protein</fullName>
    </recommendedName>
</protein>
<dbReference type="PRINTS" id="PR00069">
    <property type="entry name" value="ALDKETRDTASE"/>
</dbReference>
<organism evidence="6">
    <name type="scientific">Streptomyces haneummycinicus</name>
    <dbReference type="NCBI Taxonomy" id="3074435"/>
    <lineage>
        <taxon>Bacteria</taxon>
        <taxon>Bacillati</taxon>
        <taxon>Actinomycetota</taxon>
        <taxon>Actinomycetes</taxon>
        <taxon>Kitasatosporales</taxon>
        <taxon>Streptomycetaceae</taxon>
        <taxon>Streptomyces</taxon>
    </lineage>
</organism>
<dbReference type="PANTHER" id="PTHR43827:SF3">
    <property type="entry name" value="NADP-DEPENDENT OXIDOREDUCTASE DOMAIN-CONTAINING PROTEIN"/>
    <property type="match status" value="1"/>
</dbReference>
<reference evidence="6" key="1">
    <citation type="submission" date="2024-06" db="EMBL/GenBank/DDBJ databases">
        <authorList>
            <consortium name="consrtm"/>
            <person name="Uemura M."/>
            <person name="Terahara T."/>
        </authorList>
    </citation>
    <scope>NUCLEOTIDE SEQUENCE</scope>
    <source>
        <strain evidence="6">KM77-8</strain>
    </source>
</reference>
<feature type="region of interest" description="Disordered" evidence="4">
    <location>
        <begin position="27"/>
        <end position="49"/>
    </location>
</feature>
<reference evidence="6" key="2">
    <citation type="submission" date="2024-07" db="EMBL/GenBank/DDBJ databases">
        <title>Streptomyces haneummycinica sp. nov., a new antibiotic-producing actinobacterium isolated from marine sediment.</title>
        <authorList>
            <person name="Uemura M."/>
            <person name="Hamada M."/>
            <person name="Hirano S."/>
            <person name="Kobayashi K."/>
            <person name="Ohshiro T."/>
            <person name="Kobayashi T."/>
            <person name="Terahara T."/>
        </authorList>
    </citation>
    <scope>NUCLEOTIDE SEQUENCE</scope>
    <source>
        <strain evidence="6">KM77-8</strain>
    </source>
</reference>
<dbReference type="PROSITE" id="PS00063">
    <property type="entry name" value="ALDOKETO_REDUCTASE_3"/>
    <property type="match status" value="1"/>
</dbReference>
<dbReference type="Gene3D" id="3.20.20.100">
    <property type="entry name" value="NADP-dependent oxidoreductase domain"/>
    <property type="match status" value="1"/>
</dbReference>
<evidence type="ECO:0000256" key="1">
    <source>
        <dbReference type="ARBA" id="ARBA00007905"/>
    </source>
</evidence>
<dbReference type="InterPro" id="IPR023210">
    <property type="entry name" value="NADP_OxRdtase_dom"/>
</dbReference>
<evidence type="ECO:0000256" key="4">
    <source>
        <dbReference type="SAM" id="MobiDB-lite"/>
    </source>
</evidence>
<dbReference type="InterPro" id="IPR020471">
    <property type="entry name" value="AKR"/>
</dbReference>
<name>A0AAT9HKR2_9ACTN</name>
<dbReference type="PROSITE" id="PS00798">
    <property type="entry name" value="ALDOKETO_REDUCTASE_1"/>
    <property type="match status" value="1"/>
</dbReference>
<keyword evidence="3" id="KW-0560">Oxidoreductase</keyword>
<dbReference type="GO" id="GO:0016616">
    <property type="term" value="F:oxidoreductase activity, acting on the CH-OH group of donors, NAD or NADP as acceptor"/>
    <property type="evidence" value="ECO:0007669"/>
    <property type="project" value="UniProtKB-ARBA"/>
</dbReference>
<accession>A0AAT9HKR2</accession>
<sequence>MVQQMARVRVVAGARLVADAEPVLGAQPVGERPHRGGQSGVRGGQIGPGGVAAVRRNGLGAQDRRGGRVDAGAVVAVPAAQQAVAAAPQPLVVLHAEASAEFQPVGGGLDLGEVRRGRLPAPGRHDRFAEPAGQRGMAGVVEALAAEEHHLPAQYRRPDLCDHRVVEVGGEVDPVDLGADVPGDRAHLRCRTVRLRRHALPIPSAGPLASVPARLIIDPLVPDPGRRTPRRKGIPVSGIPIHTLNDGTTIPALGLGTWPMDDAEAERSVAEALETGYRLVDTAVNYRNETGVGRAVARTGVPREEIVVTTKLPGRHHGYEETLASFEESRARLGLDYVDLYLIHWPLPRVDKYADSWKAMIKLREDGLVRSIGVSNFTPAHIERLEKETGVLPSVNQVELHPFFPQEELRSYHEDKGVLIESWSPLGRGSTLLDDLAVAAVAEAHGVTPAQAVLRWHIQLGALPVPKSSDPGRQRSNLDVFGFELDAAQMRTIADRAHRRIGGDPERHEEF</sequence>